<dbReference type="AlphaFoldDB" id="A0A8S4RFM4"/>
<feature type="chain" id="PRO_5035832827" evidence="1">
    <location>
        <begin position="20"/>
        <end position="117"/>
    </location>
</feature>
<proteinExistence type="predicted"/>
<gene>
    <name evidence="2" type="primary">jg14778</name>
    <name evidence="2" type="ORF">PAEG_LOCUS13155</name>
</gene>
<evidence type="ECO:0000313" key="2">
    <source>
        <dbReference type="EMBL" id="CAH2235513.1"/>
    </source>
</evidence>
<protein>
    <submittedName>
        <fullName evidence="2">Jg14778 protein</fullName>
    </submittedName>
</protein>
<dbReference type="EMBL" id="CAKXAJ010025129">
    <property type="protein sequence ID" value="CAH2235513.1"/>
    <property type="molecule type" value="Genomic_DNA"/>
</dbReference>
<name>A0A8S4RFM4_9NEOP</name>
<dbReference type="OrthoDB" id="6350087at2759"/>
<keyword evidence="1" id="KW-0732">Signal</keyword>
<sequence>MEKYLLFAAVATIIAQTQARNTPVLIENPKLGPTYNELLFILQSRHGMAGMQPKHLTPCARAILGCCNNKAMNDTCSENLKCGAHFFDDNPCEDKFIIDALEAAKLFYEQFNAVASA</sequence>
<accession>A0A8S4RFM4</accession>
<comment type="caution">
    <text evidence="2">The sequence shown here is derived from an EMBL/GenBank/DDBJ whole genome shotgun (WGS) entry which is preliminary data.</text>
</comment>
<dbReference type="Proteomes" id="UP000838756">
    <property type="component" value="Unassembled WGS sequence"/>
</dbReference>
<keyword evidence="3" id="KW-1185">Reference proteome</keyword>
<evidence type="ECO:0000313" key="3">
    <source>
        <dbReference type="Proteomes" id="UP000838756"/>
    </source>
</evidence>
<feature type="signal peptide" evidence="1">
    <location>
        <begin position="1"/>
        <end position="19"/>
    </location>
</feature>
<organism evidence="2 3">
    <name type="scientific">Pararge aegeria aegeria</name>
    <dbReference type="NCBI Taxonomy" id="348720"/>
    <lineage>
        <taxon>Eukaryota</taxon>
        <taxon>Metazoa</taxon>
        <taxon>Ecdysozoa</taxon>
        <taxon>Arthropoda</taxon>
        <taxon>Hexapoda</taxon>
        <taxon>Insecta</taxon>
        <taxon>Pterygota</taxon>
        <taxon>Neoptera</taxon>
        <taxon>Endopterygota</taxon>
        <taxon>Lepidoptera</taxon>
        <taxon>Glossata</taxon>
        <taxon>Ditrysia</taxon>
        <taxon>Papilionoidea</taxon>
        <taxon>Nymphalidae</taxon>
        <taxon>Satyrinae</taxon>
        <taxon>Satyrini</taxon>
        <taxon>Parargina</taxon>
        <taxon>Pararge</taxon>
    </lineage>
</organism>
<reference evidence="2" key="1">
    <citation type="submission" date="2022-03" db="EMBL/GenBank/DDBJ databases">
        <authorList>
            <person name="Lindestad O."/>
        </authorList>
    </citation>
    <scope>NUCLEOTIDE SEQUENCE</scope>
</reference>
<feature type="non-terminal residue" evidence="2">
    <location>
        <position position="1"/>
    </location>
</feature>
<evidence type="ECO:0000256" key="1">
    <source>
        <dbReference type="SAM" id="SignalP"/>
    </source>
</evidence>